<feature type="transmembrane region" description="Helical" evidence="1">
    <location>
        <begin position="131"/>
        <end position="154"/>
    </location>
</feature>
<evidence type="ECO:0000256" key="1">
    <source>
        <dbReference type="SAM" id="Phobius"/>
    </source>
</evidence>
<evidence type="ECO:0000313" key="3">
    <source>
        <dbReference type="Proteomes" id="UP000054270"/>
    </source>
</evidence>
<keyword evidence="3" id="KW-1185">Reference proteome</keyword>
<dbReference type="OrthoDB" id="3232296at2759"/>
<keyword evidence="1" id="KW-0812">Transmembrane</keyword>
<dbReference type="OMA" id="MTWIFSG"/>
<feature type="transmembrane region" description="Helical" evidence="1">
    <location>
        <begin position="94"/>
        <end position="119"/>
    </location>
</feature>
<feature type="transmembrane region" description="Helical" evidence="1">
    <location>
        <begin position="221"/>
        <end position="241"/>
    </location>
</feature>
<feature type="transmembrane region" description="Helical" evidence="1">
    <location>
        <begin position="253"/>
        <end position="273"/>
    </location>
</feature>
<protein>
    <recommendedName>
        <fullName evidence="4">G-protein coupled receptors family 1 profile domain-containing protein</fullName>
    </recommendedName>
</protein>
<dbReference type="AlphaFoldDB" id="A0A0D2PN12"/>
<dbReference type="Proteomes" id="UP000054270">
    <property type="component" value="Unassembled WGS sequence"/>
</dbReference>
<feature type="transmembrane region" description="Helical" evidence="1">
    <location>
        <begin position="23"/>
        <end position="45"/>
    </location>
</feature>
<reference evidence="3" key="1">
    <citation type="submission" date="2014-04" db="EMBL/GenBank/DDBJ databases">
        <title>Evolutionary Origins and Diversification of the Mycorrhizal Mutualists.</title>
        <authorList>
            <consortium name="DOE Joint Genome Institute"/>
            <consortium name="Mycorrhizal Genomics Consortium"/>
            <person name="Kohler A."/>
            <person name="Kuo A."/>
            <person name="Nagy L.G."/>
            <person name="Floudas D."/>
            <person name="Copeland A."/>
            <person name="Barry K.W."/>
            <person name="Cichocki N."/>
            <person name="Veneault-Fourrey C."/>
            <person name="LaButti K."/>
            <person name="Lindquist E.A."/>
            <person name="Lipzen A."/>
            <person name="Lundell T."/>
            <person name="Morin E."/>
            <person name="Murat C."/>
            <person name="Riley R."/>
            <person name="Ohm R."/>
            <person name="Sun H."/>
            <person name="Tunlid A."/>
            <person name="Henrissat B."/>
            <person name="Grigoriev I.V."/>
            <person name="Hibbett D.S."/>
            <person name="Martin F."/>
        </authorList>
    </citation>
    <scope>NUCLEOTIDE SEQUENCE [LARGE SCALE GENOMIC DNA]</scope>
    <source>
        <strain evidence="3">FD-334 SS-4</strain>
    </source>
</reference>
<sequence length="347" mass="38901">MSPTLSSRSITTSSRTGSALLDVWIFFNLTFNTILLPLLVGTFFLSKKAKRHPTLVNLCITWIASGISSLLLFYAKRHVGPEPSKALCIAQTSLLYGITPMWSVSVFMLFWYMAISICGDLAKSMIGTRRLIFMLASPYVAQISFSLAALIMAVQHPDHVSRDYRVLYCEFKSLALHAMTLFTFIMCIGIIMLEIHLAMIAYRNWCCLRDAGKHNGVDYQFIIRVLTFGIFVALGIVANIILMFDSKSVAPDVYAAIAGSAVFLVFGTQADVIRVWCFWLPPPPAEPQIVDPAQELRRNSFWRRSEPSFKATYDIFEDLPPPPPPKDGLKKYTTRTAVDQCTVIGRC</sequence>
<feature type="transmembrane region" description="Helical" evidence="1">
    <location>
        <begin position="54"/>
        <end position="74"/>
    </location>
</feature>
<dbReference type="EMBL" id="KN817560">
    <property type="protein sequence ID" value="KJA21245.1"/>
    <property type="molecule type" value="Genomic_DNA"/>
</dbReference>
<organism evidence="2 3">
    <name type="scientific">Hypholoma sublateritium (strain FD-334 SS-4)</name>
    <dbReference type="NCBI Taxonomy" id="945553"/>
    <lineage>
        <taxon>Eukaryota</taxon>
        <taxon>Fungi</taxon>
        <taxon>Dikarya</taxon>
        <taxon>Basidiomycota</taxon>
        <taxon>Agaricomycotina</taxon>
        <taxon>Agaricomycetes</taxon>
        <taxon>Agaricomycetidae</taxon>
        <taxon>Agaricales</taxon>
        <taxon>Agaricineae</taxon>
        <taxon>Strophariaceae</taxon>
        <taxon>Hypholoma</taxon>
    </lineage>
</organism>
<keyword evidence="1" id="KW-1133">Transmembrane helix</keyword>
<evidence type="ECO:0000313" key="2">
    <source>
        <dbReference type="EMBL" id="KJA21245.1"/>
    </source>
</evidence>
<proteinExistence type="predicted"/>
<feature type="transmembrane region" description="Helical" evidence="1">
    <location>
        <begin position="174"/>
        <end position="200"/>
    </location>
</feature>
<gene>
    <name evidence="2" type="ORF">HYPSUDRAFT_754647</name>
</gene>
<dbReference type="STRING" id="945553.A0A0D2PN12"/>
<accession>A0A0D2PN12</accession>
<evidence type="ECO:0008006" key="4">
    <source>
        <dbReference type="Google" id="ProtNLM"/>
    </source>
</evidence>
<name>A0A0D2PN12_HYPSF</name>
<keyword evidence="1" id="KW-0472">Membrane</keyword>